<keyword evidence="2" id="KW-1185">Reference proteome</keyword>
<proteinExistence type="predicted"/>
<reference evidence="1 2" key="1">
    <citation type="submission" date="2022-04" db="EMBL/GenBank/DDBJ databases">
        <title>Spirosoma sp. strain RP8 genome sequencing and assembly.</title>
        <authorList>
            <person name="Jung Y."/>
        </authorList>
    </citation>
    <scope>NUCLEOTIDE SEQUENCE [LARGE SCALE GENOMIC DNA]</scope>
    <source>
        <strain evidence="1 2">RP8</strain>
    </source>
</reference>
<dbReference type="EMBL" id="JALPRF010000002">
    <property type="protein sequence ID" value="MCK8493280.1"/>
    <property type="molecule type" value="Genomic_DNA"/>
</dbReference>
<comment type="caution">
    <text evidence="1">The sequence shown here is derived from an EMBL/GenBank/DDBJ whole genome shotgun (WGS) entry which is preliminary data.</text>
</comment>
<accession>A0ABT0HP00</accession>
<protein>
    <submittedName>
        <fullName evidence="1">Uncharacterized protein</fullName>
    </submittedName>
</protein>
<evidence type="ECO:0000313" key="2">
    <source>
        <dbReference type="Proteomes" id="UP001202180"/>
    </source>
</evidence>
<dbReference type="RefSeq" id="WP_248477848.1">
    <property type="nucleotide sequence ID" value="NZ_JALPRF010000002.1"/>
</dbReference>
<dbReference type="PROSITE" id="PS51257">
    <property type="entry name" value="PROKAR_LIPOPROTEIN"/>
    <property type="match status" value="1"/>
</dbReference>
<name>A0ABT0HP00_9BACT</name>
<sequence length="208" mass="23254">MKKHLLIVLVSTVFGLSACKKEAELTPPVDNVQLGQTLLTKRAGQLTGKWLIDETSIAWKRFNPYFVELGITQDTVLRNLATLTISSPTQITHALSPQYIYDFKTELVCQLDYGGKSYPVYLTLSTAVDGKNTLSNVDSSPVRMSLWSYPAGAYNTPIPDTNALLFRKLGFFHTTFEEKEGNNSSSRRWYGYSSESALGLQEVKLTKQ</sequence>
<dbReference type="Proteomes" id="UP001202180">
    <property type="component" value="Unassembled WGS sequence"/>
</dbReference>
<evidence type="ECO:0000313" key="1">
    <source>
        <dbReference type="EMBL" id="MCK8493280.1"/>
    </source>
</evidence>
<organism evidence="1 2">
    <name type="scientific">Spirosoma liriopis</name>
    <dbReference type="NCBI Taxonomy" id="2937440"/>
    <lineage>
        <taxon>Bacteria</taxon>
        <taxon>Pseudomonadati</taxon>
        <taxon>Bacteroidota</taxon>
        <taxon>Cytophagia</taxon>
        <taxon>Cytophagales</taxon>
        <taxon>Cytophagaceae</taxon>
        <taxon>Spirosoma</taxon>
    </lineage>
</organism>
<gene>
    <name evidence="1" type="ORF">M0L20_15540</name>
</gene>